<feature type="transmembrane region" description="Helical" evidence="1">
    <location>
        <begin position="32"/>
        <end position="51"/>
    </location>
</feature>
<reference evidence="2 3" key="1">
    <citation type="submission" date="2020-02" db="EMBL/GenBank/DDBJ databases">
        <title>Whole-genome analyses of novel actinobacteria.</title>
        <authorList>
            <person name="Sahin N."/>
            <person name="Tokatli A."/>
        </authorList>
    </citation>
    <scope>NUCLEOTIDE SEQUENCE [LARGE SCALE GENOMIC DNA]</scope>
    <source>
        <strain evidence="2 3">YC504</strain>
    </source>
</reference>
<name>A0A6G4XVM8_9ACTN</name>
<keyword evidence="1" id="KW-1133">Transmembrane helix</keyword>
<feature type="non-terminal residue" evidence="2">
    <location>
        <position position="1"/>
    </location>
</feature>
<keyword evidence="3" id="KW-1185">Reference proteome</keyword>
<evidence type="ECO:0000313" key="2">
    <source>
        <dbReference type="EMBL" id="NGO81635.1"/>
    </source>
</evidence>
<sequence length="109" mass="12151">APPPPRRRPAPRMGSHADLRLVRRAYKRLRRVASLTALGSFTLFLILSAYAPSLVGHRITGGLNLGLLLLLAQIPVTYVAIALYQRHAVRRVDPLAERLRRAAELESRP</sequence>
<dbReference type="AlphaFoldDB" id="A0A6G4XVM8"/>
<gene>
    <name evidence="2" type="ORF">G6045_39175</name>
</gene>
<evidence type="ECO:0000313" key="3">
    <source>
        <dbReference type="Proteomes" id="UP000481109"/>
    </source>
</evidence>
<organism evidence="2 3">
    <name type="scientific">Streptomyces mesophilus</name>
    <dbReference type="NCBI Taxonomy" id="1775132"/>
    <lineage>
        <taxon>Bacteria</taxon>
        <taxon>Bacillati</taxon>
        <taxon>Actinomycetota</taxon>
        <taxon>Actinomycetes</taxon>
        <taxon>Kitasatosporales</taxon>
        <taxon>Streptomycetaceae</taxon>
        <taxon>Streptomyces</taxon>
    </lineage>
</organism>
<comment type="caution">
    <text evidence="2">The sequence shown here is derived from an EMBL/GenBank/DDBJ whole genome shotgun (WGS) entry which is preliminary data.</text>
</comment>
<keyword evidence="1" id="KW-0472">Membrane</keyword>
<dbReference type="InterPro" id="IPR007436">
    <property type="entry name" value="DUF485"/>
</dbReference>
<protein>
    <submittedName>
        <fullName evidence="2">DUF485 domain-containing protein</fullName>
    </submittedName>
</protein>
<evidence type="ECO:0000256" key="1">
    <source>
        <dbReference type="SAM" id="Phobius"/>
    </source>
</evidence>
<dbReference type="Pfam" id="PF04341">
    <property type="entry name" value="DUF485"/>
    <property type="match status" value="1"/>
</dbReference>
<feature type="transmembrane region" description="Helical" evidence="1">
    <location>
        <begin position="63"/>
        <end position="84"/>
    </location>
</feature>
<accession>A0A6G4XVM8</accession>
<proteinExistence type="predicted"/>
<dbReference type="EMBL" id="JAAKZW010000367">
    <property type="protein sequence ID" value="NGO81635.1"/>
    <property type="molecule type" value="Genomic_DNA"/>
</dbReference>
<dbReference type="Proteomes" id="UP000481109">
    <property type="component" value="Unassembled WGS sequence"/>
</dbReference>
<dbReference type="RefSeq" id="WP_165337021.1">
    <property type="nucleotide sequence ID" value="NZ_JAAKZW010000367.1"/>
</dbReference>
<keyword evidence="1" id="KW-0812">Transmembrane</keyword>